<sequence>MNYLGIDVGGSAIKFALIDYTGSIVEKKQRVTPNDLTDFLETISSIIQSYHDQIKGVGISLPGKIDTKKGVVYFGGALTYLHEYPLKKYIEETHGLPCALSNDGKAAALAEWWIGNLKDCSHGAAIVLGTGIGCGLILDNKLYQGSNFQAGEISFLANMTGELSLEQLIGLKGSAVGFVQSGAALLNMEDQYDGKTIFDELVKGENVALKKLFVDYCQLIARMIINLQVTLDLDKLVIGGGISAQPILIQEIKHQYRSVRKQLPLLEMNFKEISIEACLYGNEANLLGAVYNLLLSIEQRFS</sequence>
<organism evidence="2 3">
    <name type="scientific">Enterococcus casseliflavus</name>
    <name type="common">Enterococcus flavescens</name>
    <dbReference type="NCBI Taxonomy" id="37734"/>
    <lineage>
        <taxon>Bacteria</taxon>
        <taxon>Bacillati</taxon>
        <taxon>Bacillota</taxon>
        <taxon>Bacilli</taxon>
        <taxon>Lactobacillales</taxon>
        <taxon>Enterococcaceae</taxon>
        <taxon>Enterococcus</taxon>
    </lineage>
</organism>
<dbReference type="InterPro" id="IPR043129">
    <property type="entry name" value="ATPase_NBD"/>
</dbReference>
<dbReference type="Pfam" id="PF00480">
    <property type="entry name" value="ROK"/>
    <property type="match status" value="1"/>
</dbReference>
<evidence type="ECO:0000313" key="2">
    <source>
        <dbReference type="EMBL" id="MDT2964930.1"/>
    </source>
</evidence>
<name>A0AAW8UPU4_ENTCA</name>
<reference evidence="2" key="1">
    <citation type="submission" date="2023-03" db="EMBL/GenBank/DDBJ databases">
        <authorList>
            <person name="Shen W."/>
            <person name="Cai J."/>
        </authorList>
    </citation>
    <scope>NUCLEOTIDE SEQUENCE</scope>
    <source>
        <strain evidence="2">K72-2</strain>
    </source>
</reference>
<dbReference type="Gene3D" id="3.30.420.40">
    <property type="match status" value="2"/>
</dbReference>
<proteinExistence type="inferred from homology"/>
<comment type="similarity">
    <text evidence="1">Belongs to the ROK (NagC/XylR) family.</text>
</comment>
<evidence type="ECO:0000313" key="3">
    <source>
        <dbReference type="Proteomes" id="UP001268896"/>
    </source>
</evidence>
<dbReference type="EMBL" id="JARQDV010000004">
    <property type="protein sequence ID" value="MDT2964930.1"/>
    <property type="molecule type" value="Genomic_DNA"/>
</dbReference>
<dbReference type="CDD" id="cd24152">
    <property type="entry name" value="ASKHA_NBD_ROK-like"/>
    <property type="match status" value="1"/>
</dbReference>
<dbReference type="PANTHER" id="PTHR18964:SF170">
    <property type="entry name" value="SUGAR KINASE"/>
    <property type="match status" value="1"/>
</dbReference>
<dbReference type="Proteomes" id="UP001268896">
    <property type="component" value="Unassembled WGS sequence"/>
</dbReference>
<dbReference type="AlphaFoldDB" id="A0AAW8UPU4"/>
<accession>A0AAW8UPU4</accession>
<evidence type="ECO:0000256" key="1">
    <source>
        <dbReference type="ARBA" id="ARBA00006479"/>
    </source>
</evidence>
<comment type="caution">
    <text evidence="2">The sequence shown here is derived from an EMBL/GenBank/DDBJ whole genome shotgun (WGS) entry which is preliminary data.</text>
</comment>
<dbReference type="PANTHER" id="PTHR18964">
    <property type="entry name" value="ROK (REPRESSOR, ORF, KINASE) FAMILY"/>
    <property type="match status" value="1"/>
</dbReference>
<dbReference type="SUPFAM" id="SSF53067">
    <property type="entry name" value="Actin-like ATPase domain"/>
    <property type="match status" value="1"/>
</dbReference>
<dbReference type="InterPro" id="IPR000600">
    <property type="entry name" value="ROK"/>
</dbReference>
<protein>
    <submittedName>
        <fullName evidence="2">ROK family protein</fullName>
    </submittedName>
</protein>
<dbReference type="RefSeq" id="WP_271814419.1">
    <property type="nucleotide sequence ID" value="NZ_JAQLBK010000023.1"/>
</dbReference>
<gene>
    <name evidence="2" type="ORF">P7I32_09905</name>
</gene>